<gene>
    <name evidence="2" type="ORF">EAF64_08550</name>
</gene>
<reference evidence="2 3" key="1">
    <citation type="submission" date="2019-01" db="EMBL/GenBank/DDBJ databases">
        <title>Halorientalis sp. F13-25 a new haloarchaeum isolated from hypersaline water.</title>
        <authorList>
            <person name="Ana D.-V."/>
            <person name="Cristina S.-P."/>
            <person name="Antonio V."/>
        </authorList>
    </citation>
    <scope>NUCLEOTIDE SEQUENCE [LARGE SCALE GENOMIC DNA]</scope>
    <source>
        <strain evidence="2 3">F13-25</strain>
    </source>
</reference>
<feature type="compositionally biased region" description="Acidic residues" evidence="1">
    <location>
        <begin position="59"/>
        <end position="73"/>
    </location>
</feature>
<feature type="region of interest" description="Disordered" evidence="1">
    <location>
        <begin position="1"/>
        <end position="22"/>
    </location>
</feature>
<comment type="caution">
    <text evidence="2">The sequence shown here is derived from an EMBL/GenBank/DDBJ whole genome shotgun (WGS) entry which is preliminary data.</text>
</comment>
<dbReference type="InterPro" id="IPR055811">
    <property type="entry name" value="DUF7387"/>
</dbReference>
<dbReference type="Proteomes" id="UP000289691">
    <property type="component" value="Unassembled WGS sequence"/>
</dbReference>
<evidence type="ECO:0000313" key="3">
    <source>
        <dbReference type="Proteomes" id="UP000289691"/>
    </source>
</evidence>
<proteinExistence type="predicted"/>
<feature type="region of interest" description="Disordered" evidence="1">
    <location>
        <begin position="53"/>
        <end position="73"/>
    </location>
</feature>
<accession>A0A498L793</accession>
<protein>
    <submittedName>
        <fullName evidence="2">Type II toxin-antitoxin system HicB family antitoxin</fullName>
    </submittedName>
</protein>
<evidence type="ECO:0000313" key="2">
    <source>
        <dbReference type="EMBL" id="RXK50585.1"/>
    </source>
</evidence>
<dbReference type="Pfam" id="PF24113">
    <property type="entry name" value="DUF7387"/>
    <property type="match status" value="1"/>
</dbReference>
<keyword evidence="3" id="KW-1185">Reference proteome</keyword>
<name>A0A498L793_9EURY</name>
<dbReference type="SUPFAM" id="SSF143100">
    <property type="entry name" value="TTHA1013/TTHA0281-like"/>
    <property type="match status" value="1"/>
</dbReference>
<organism evidence="2 3">
    <name type="scientific">Halorientalis pallida</name>
    <dbReference type="NCBI Taxonomy" id="2479928"/>
    <lineage>
        <taxon>Archaea</taxon>
        <taxon>Methanobacteriati</taxon>
        <taxon>Methanobacteriota</taxon>
        <taxon>Stenosarchaea group</taxon>
        <taxon>Halobacteria</taxon>
        <taxon>Halobacteriales</taxon>
        <taxon>Haloarculaceae</taxon>
        <taxon>Halorientalis</taxon>
    </lineage>
</organism>
<dbReference type="EMBL" id="RDFA01000002">
    <property type="protein sequence ID" value="RXK50585.1"/>
    <property type="molecule type" value="Genomic_DNA"/>
</dbReference>
<dbReference type="InterPro" id="IPR035069">
    <property type="entry name" value="TTHA1013/TTHA0281-like"/>
</dbReference>
<sequence length="73" mass="7814">MGTTPRAPDESGTVTVFESDGLIVARDEETGVASQGDTKPEALANLAEALDLHSRPAPDNEDFQEPDAPWFDD</sequence>
<evidence type="ECO:0000256" key="1">
    <source>
        <dbReference type="SAM" id="MobiDB-lite"/>
    </source>
</evidence>
<dbReference type="AlphaFoldDB" id="A0A498L793"/>